<gene>
    <name evidence="2" type="ORF">CFC21_067635</name>
</gene>
<organism evidence="2">
    <name type="scientific">Triticum aestivum</name>
    <name type="common">Wheat</name>
    <dbReference type="NCBI Taxonomy" id="4565"/>
    <lineage>
        <taxon>Eukaryota</taxon>
        <taxon>Viridiplantae</taxon>
        <taxon>Streptophyta</taxon>
        <taxon>Embryophyta</taxon>
        <taxon>Tracheophyta</taxon>
        <taxon>Spermatophyta</taxon>
        <taxon>Magnoliopsida</taxon>
        <taxon>Liliopsida</taxon>
        <taxon>Poales</taxon>
        <taxon>Poaceae</taxon>
        <taxon>BOP clade</taxon>
        <taxon>Pooideae</taxon>
        <taxon>Triticodae</taxon>
        <taxon>Triticeae</taxon>
        <taxon>Triticinae</taxon>
        <taxon>Triticum</taxon>
    </lineage>
</organism>
<evidence type="ECO:0000256" key="1">
    <source>
        <dbReference type="SAM" id="MobiDB-lite"/>
    </source>
</evidence>
<feature type="non-terminal residue" evidence="2">
    <location>
        <position position="237"/>
    </location>
</feature>
<proteinExistence type="predicted"/>
<feature type="compositionally biased region" description="Low complexity" evidence="1">
    <location>
        <begin position="220"/>
        <end position="237"/>
    </location>
</feature>
<reference evidence="2" key="2">
    <citation type="submission" date="2020-03" db="EMBL/GenBank/DDBJ databases">
        <title>The second near-complete assembly of the hexaploid bread wheat (Triticum aestivum) genome.</title>
        <authorList>
            <person name="Zimin A.V."/>
            <person name="Puiu D."/>
            <person name="Shumante A."/>
            <person name="Alonge M."/>
            <person name="Salzberg S.L."/>
        </authorList>
    </citation>
    <scope>NUCLEOTIDE SEQUENCE</scope>
    <source>
        <tissue evidence="2">Leaf</tissue>
    </source>
</reference>
<feature type="non-terminal residue" evidence="2">
    <location>
        <position position="1"/>
    </location>
</feature>
<name>A0A9R1H7T9_WHEAT</name>
<dbReference type="EMBL" id="CM022223">
    <property type="protein sequence ID" value="KAF7060888.1"/>
    <property type="molecule type" value="Genomic_DNA"/>
</dbReference>
<feature type="region of interest" description="Disordered" evidence="1">
    <location>
        <begin position="196"/>
        <end position="237"/>
    </location>
</feature>
<protein>
    <submittedName>
        <fullName evidence="2">Uncharacterized protein</fullName>
    </submittedName>
</protein>
<evidence type="ECO:0000313" key="2">
    <source>
        <dbReference type="EMBL" id="KAF7060888.1"/>
    </source>
</evidence>
<accession>A0A9R1H7T9</accession>
<reference evidence="2" key="1">
    <citation type="journal article" date="2017" name="Gigascience">
        <title>The first near-complete assembly of the hexaploid bread wheat genome, Triticum aestivum.</title>
        <authorList>
            <person name="Zimin A.V."/>
            <person name="Puiu D."/>
            <person name="Hall R."/>
            <person name="Kingan S."/>
            <person name="Clavijo B.J."/>
            <person name="Salzberg S.L."/>
        </authorList>
    </citation>
    <scope>NUCLEOTIDE SEQUENCE</scope>
    <source>
        <tissue evidence="2">Leaf</tissue>
    </source>
</reference>
<dbReference type="AlphaFoldDB" id="A0A9R1H7T9"/>
<comment type="caution">
    <text evidence="2">The sequence shown here is derived from an EMBL/GenBank/DDBJ whole genome shotgun (WGS) entry which is preliminary data.</text>
</comment>
<sequence length="237" mass="25854">VQIEGPGDDPQEEVQVHERRRAARRQLAHGFVRRWRRQGCCCSCAVVRGAEAAALVVAAGRRPRRGRHREPRAGPRGDVRLRHEPHLRAGRVGGLRVARPGRGRRRGKRRPWCDGCAGPHGLADVLDCAHEAQRRKNVLRGAVRAQAPALVRSSSLDRRVEFGVKNKSSWLPLRAARAGDGGGGGRAVVRGLHLRHLPRAQPEDGAHLRRPRRGGRPRAGEPAAGAGAPGQRLPQPV</sequence>
<dbReference type="OrthoDB" id="1902692at2759"/>
<dbReference type="Proteomes" id="UP000815260">
    <property type="component" value="Chromosome 5A"/>
</dbReference>